<feature type="region of interest" description="Disordered" evidence="2">
    <location>
        <begin position="229"/>
        <end position="357"/>
    </location>
</feature>
<dbReference type="PANTHER" id="PTHR42067">
    <property type="entry name" value="YALI0C15378P"/>
    <property type="match status" value="1"/>
</dbReference>
<reference evidence="4 5" key="1">
    <citation type="submission" date="2015-01" db="EMBL/GenBank/DDBJ databases">
        <title>The Genome Sequence of Capronia semiimmersa CBS27337.</title>
        <authorList>
            <consortium name="The Broad Institute Genomics Platform"/>
            <person name="Cuomo C."/>
            <person name="de Hoog S."/>
            <person name="Gorbushina A."/>
            <person name="Stielow B."/>
            <person name="Teixiera M."/>
            <person name="Abouelleil A."/>
            <person name="Chapman S.B."/>
            <person name="Priest M."/>
            <person name="Young S.K."/>
            <person name="Wortman J."/>
            <person name="Nusbaum C."/>
            <person name="Birren B."/>
        </authorList>
    </citation>
    <scope>NUCLEOTIDE SEQUENCE [LARGE SCALE GENOMIC DNA]</scope>
    <source>
        <strain evidence="4 5">CBS 27337</strain>
    </source>
</reference>
<feature type="coiled-coil region" evidence="1">
    <location>
        <begin position="172"/>
        <end position="228"/>
    </location>
</feature>
<dbReference type="InterPro" id="IPR053962">
    <property type="entry name" value="XRCC4_CC"/>
</dbReference>
<proteinExistence type="predicted"/>
<evidence type="ECO:0000259" key="3">
    <source>
        <dbReference type="Pfam" id="PF21924"/>
    </source>
</evidence>
<organism evidence="4 5">
    <name type="scientific">Phialophora macrospora</name>
    <dbReference type="NCBI Taxonomy" id="1851006"/>
    <lineage>
        <taxon>Eukaryota</taxon>
        <taxon>Fungi</taxon>
        <taxon>Dikarya</taxon>
        <taxon>Ascomycota</taxon>
        <taxon>Pezizomycotina</taxon>
        <taxon>Eurotiomycetes</taxon>
        <taxon>Chaetothyriomycetidae</taxon>
        <taxon>Chaetothyriales</taxon>
        <taxon>Herpotrichiellaceae</taxon>
        <taxon>Phialophora</taxon>
    </lineage>
</organism>
<sequence length="357" mass="39714">MTSSWVVRLVQDNKEETPILVNVSQKEGGDELDLDLLATDGAAAFTTKVRQRSLKKLRAKNYEGPDDDWNDIVLSVLGPKTKSTTRRPQKANIEVTCSFSGKGSNRTLSLAFSNRVEDITQRLGTIDLPQNTDAEDDVDLFSWTCQAIDQRDRLQGEVIGLSAQIKTKDDIVASLQKQIDELVEAKADHERQMLSKFALLLNEKKLKIRNMQRILSTAKTDRKKLRELQAAVSDEPSGIVRRKKRSAEEEVQHEESEDTDAYETMNRDPVSNPQGELDSPDSDNTTPTASEAEEDTDDEGLSGRPTDSSRPRTRAATTTSLETEIQAPPSKQSMKGSEPTSTTKDDDEETASEDDEL</sequence>
<dbReference type="PANTHER" id="PTHR42067:SF1">
    <property type="entry name" value="MITOTIC APPARATUS PROTEIN P62"/>
    <property type="match status" value="1"/>
</dbReference>
<dbReference type="STRING" id="5601.A0A0D2CTM2"/>
<dbReference type="EMBL" id="KN846958">
    <property type="protein sequence ID" value="KIW68501.1"/>
    <property type="molecule type" value="Genomic_DNA"/>
</dbReference>
<dbReference type="SUPFAM" id="SSF58022">
    <property type="entry name" value="XRCC4, C-terminal oligomerization domain"/>
    <property type="match status" value="1"/>
</dbReference>
<dbReference type="InterPro" id="IPR014751">
    <property type="entry name" value="XRCC4-like_C"/>
</dbReference>
<dbReference type="Proteomes" id="UP000054266">
    <property type="component" value="Unassembled WGS sequence"/>
</dbReference>
<evidence type="ECO:0000313" key="4">
    <source>
        <dbReference type="EMBL" id="KIW68501.1"/>
    </source>
</evidence>
<dbReference type="AlphaFoldDB" id="A0A0D2CTM2"/>
<accession>A0A0D2CTM2</accession>
<evidence type="ECO:0000256" key="2">
    <source>
        <dbReference type="SAM" id="MobiDB-lite"/>
    </source>
</evidence>
<feature type="compositionally biased region" description="Acidic residues" evidence="2">
    <location>
        <begin position="345"/>
        <end position="357"/>
    </location>
</feature>
<name>A0A0D2CTM2_9EURO</name>
<evidence type="ECO:0000313" key="5">
    <source>
        <dbReference type="Proteomes" id="UP000054266"/>
    </source>
</evidence>
<dbReference type="Pfam" id="PF21924">
    <property type="entry name" value="XRCC4_CC"/>
    <property type="match status" value="1"/>
</dbReference>
<gene>
    <name evidence="4" type="ORF">PV04_04443</name>
</gene>
<feature type="compositionally biased region" description="Acidic residues" evidence="2">
    <location>
        <begin position="291"/>
        <end position="300"/>
    </location>
</feature>
<evidence type="ECO:0000256" key="1">
    <source>
        <dbReference type="SAM" id="Coils"/>
    </source>
</evidence>
<protein>
    <recommendedName>
        <fullName evidence="3">XRCC4 coiled-coil domain-containing protein</fullName>
    </recommendedName>
</protein>
<feature type="domain" description="XRCC4 coiled-coil" evidence="3">
    <location>
        <begin position="174"/>
        <end position="211"/>
    </location>
</feature>
<keyword evidence="1" id="KW-0175">Coiled coil</keyword>
<dbReference type="Gene3D" id="1.20.5.370">
    <property type="match status" value="1"/>
</dbReference>
<dbReference type="HOGENOM" id="CLU_044616_2_0_1"/>
<keyword evidence="5" id="KW-1185">Reference proteome</keyword>